<evidence type="ECO:0000256" key="1">
    <source>
        <dbReference type="SAM" id="Phobius"/>
    </source>
</evidence>
<reference evidence="2" key="1">
    <citation type="journal article" date="2021" name="PeerJ">
        <title>Extensive microbial diversity within the chicken gut microbiome revealed by metagenomics and culture.</title>
        <authorList>
            <person name="Gilroy R."/>
            <person name="Ravi A."/>
            <person name="Getino M."/>
            <person name="Pursley I."/>
            <person name="Horton D.L."/>
            <person name="Alikhan N.F."/>
            <person name="Baker D."/>
            <person name="Gharbi K."/>
            <person name="Hall N."/>
            <person name="Watson M."/>
            <person name="Adriaenssens E.M."/>
            <person name="Foster-Nyarko E."/>
            <person name="Jarju S."/>
            <person name="Secka A."/>
            <person name="Antonio M."/>
            <person name="Oren A."/>
            <person name="Chaudhuri R.R."/>
            <person name="La Ragione R."/>
            <person name="Hildebrand F."/>
            <person name="Pallen M.J."/>
        </authorList>
    </citation>
    <scope>NUCLEOTIDE SEQUENCE</scope>
    <source>
        <strain evidence="2">ChiGjej1B1-14440</strain>
    </source>
</reference>
<keyword evidence="1" id="KW-0472">Membrane</keyword>
<name>A0A9D1XKJ7_9FIRM</name>
<evidence type="ECO:0000313" key="2">
    <source>
        <dbReference type="EMBL" id="HIX80811.1"/>
    </source>
</evidence>
<proteinExistence type="predicted"/>
<dbReference type="Proteomes" id="UP000886724">
    <property type="component" value="Unassembled WGS sequence"/>
</dbReference>
<keyword evidence="1" id="KW-0812">Transmembrane</keyword>
<dbReference type="AlphaFoldDB" id="A0A9D1XKJ7"/>
<accession>A0A9D1XKJ7</accession>
<protein>
    <submittedName>
        <fullName evidence="2">Uncharacterized protein</fullName>
    </submittedName>
</protein>
<feature type="transmembrane region" description="Helical" evidence="1">
    <location>
        <begin position="6"/>
        <end position="29"/>
    </location>
</feature>
<comment type="caution">
    <text evidence="2">The sequence shown here is derived from an EMBL/GenBank/DDBJ whole genome shotgun (WGS) entry which is preliminary data.</text>
</comment>
<dbReference type="EMBL" id="DXET01000060">
    <property type="protein sequence ID" value="HIX80811.1"/>
    <property type="molecule type" value="Genomic_DNA"/>
</dbReference>
<sequence length="52" mass="6214">MGHLTDSMFIMFALVIVVYIVGMSIYLILQQIKKLLNKRRDLKFQERRDRNG</sequence>
<keyword evidence="1" id="KW-1133">Transmembrane helix</keyword>
<organism evidence="2 3">
    <name type="scientific">Candidatus Erysipelatoclostridium merdavium</name>
    <dbReference type="NCBI Taxonomy" id="2838566"/>
    <lineage>
        <taxon>Bacteria</taxon>
        <taxon>Bacillati</taxon>
        <taxon>Bacillota</taxon>
        <taxon>Erysipelotrichia</taxon>
        <taxon>Erysipelotrichales</taxon>
        <taxon>Erysipelotrichales incertae sedis</taxon>
    </lineage>
</organism>
<evidence type="ECO:0000313" key="3">
    <source>
        <dbReference type="Proteomes" id="UP000886724"/>
    </source>
</evidence>
<gene>
    <name evidence="2" type="ORF">H9980_02425</name>
</gene>
<reference evidence="2" key="2">
    <citation type="submission" date="2021-04" db="EMBL/GenBank/DDBJ databases">
        <authorList>
            <person name="Gilroy R."/>
        </authorList>
    </citation>
    <scope>NUCLEOTIDE SEQUENCE</scope>
    <source>
        <strain evidence="2">ChiGjej1B1-14440</strain>
    </source>
</reference>